<accession>B7PCJ3</accession>
<sequence length="605" mass="68435">MLAKLSLRIDNTFVTCPYHYVNEYPITVSKTWRAKGSCDASLALRKYCPRHDSPTETVDTREAINFIHHVLKTHACITHVTLHSAEVSQCLQDMPLGGIRSVNISHIDEAAVAILTRSRNILERLVIRSRCFYENDAVVRQLISLLNDADFPSLKVLSVSDYKVVQGLCLKVSATMFVLSHINLPAYAYKNLSGVGDLDIAVVNYIDGRDGHPVCEPEGVLDVLRNVEELILHYYCDCNNIVDLNLSRPNKSKTAQLSADLCSLRDYDEETLANSILVRKLKIESAMQCMVNCTRFRNAFRLAESTSILVYNEFFVKCDVDASGLVKIWNFATKVMLKKASLVLSKVLMGTNAGNYIIQINKALNGRLTINNFVWCYETLASWCSLKTARNIAITSDDMSEVQSRVCCIMQASQCNSICLSDLDRVTDLHVVFGNNDSSLHVELFLRMPQLQSASIYTPPPNLFVTTQDIVNYRFKNFFVFGIRPHSVQEVESLASVIVKTVGNAYVGFHNETPTHLVATFYKYVIETMDKSPCLIRLIVDYAHSFPDYESFHKRIMDACEQNRHRIYDGVRYLLYRDPTYAYAYIQCVGNGAKRLIRDIVSGTF</sequence>
<dbReference type="VEuPathDB" id="VectorBase:ISCW002604"/>
<proteinExistence type="predicted"/>
<organism>
    <name type="scientific">Ixodes scapularis</name>
    <name type="common">Black-legged tick</name>
    <name type="synonym">Deer tick</name>
    <dbReference type="NCBI Taxonomy" id="6945"/>
    <lineage>
        <taxon>Eukaryota</taxon>
        <taxon>Metazoa</taxon>
        <taxon>Ecdysozoa</taxon>
        <taxon>Arthropoda</taxon>
        <taxon>Chelicerata</taxon>
        <taxon>Arachnida</taxon>
        <taxon>Acari</taxon>
        <taxon>Parasitiformes</taxon>
        <taxon>Ixodida</taxon>
        <taxon>Ixodoidea</taxon>
        <taxon>Ixodidae</taxon>
        <taxon>Ixodinae</taxon>
        <taxon>Ixodes</taxon>
    </lineage>
</organism>
<dbReference type="EMBL" id="ABJB010000747">
    <property type="status" value="NOT_ANNOTATED_CDS"/>
    <property type="molecule type" value="Genomic_DNA"/>
</dbReference>
<dbReference type="AlphaFoldDB" id="B7PCJ3"/>
<protein>
    <submittedName>
        <fullName evidence="1 2">Uncharacterized protein</fullName>
    </submittedName>
</protein>
<dbReference type="Proteomes" id="UP000001555">
    <property type="component" value="Unassembled WGS sequence"/>
</dbReference>
<dbReference type="InParanoid" id="B7PCJ3"/>
<evidence type="ECO:0000313" key="2">
    <source>
        <dbReference type="EnsemblMetazoa" id="ISCW002604-PA"/>
    </source>
</evidence>
<evidence type="ECO:0000313" key="3">
    <source>
        <dbReference type="Proteomes" id="UP000001555"/>
    </source>
</evidence>
<dbReference type="PaxDb" id="6945-B7PCJ3"/>
<reference evidence="1 3" key="1">
    <citation type="submission" date="2008-03" db="EMBL/GenBank/DDBJ databases">
        <title>Annotation of Ixodes scapularis.</title>
        <authorList>
            <consortium name="Ixodes scapularis Genome Project Consortium"/>
            <person name="Caler E."/>
            <person name="Hannick L.I."/>
            <person name="Bidwell S."/>
            <person name="Joardar V."/>
            <person name="Thiagarajan M."/>
            <person name="Amedeo P."/>
            <person name="Galinsky K.J."/>
            <person name="Schobel S."/>
            <person name="Inman J."/>
            <person name="Hostetler J."/>
            <person name="Miller J."/>
            <person name="Hammond M."/>
            <person name="Megy K."/>
            <person name="Lawson D."/>
            <person name="Kodira C."/>
            <person name="Sutton G."/>
            <person name="Meyer J."/>
            <person name="Hill C.A."/>
            <person name="Birren B."/>
            <person name="Nene V."/>
            <person name="Collins F."/>
            <person name="Alarcon-Chaidez F."/>
            <person name="Wikel S."/>
            <person name="Strausberg R."/>
        </authorList>
    </citation>
    <scope>NUCLEOTIDE SEQUENCE [LARGE SCALE GENOMIC DNA]</scope>
    <source>
        <strain evidence="3">Wikel</strain>
        <strain evidence="1">Wikel colony</strain>
    </source>
</reference>
<reference evidence="2" key="2">
    <citation type="submission" date="2020-05" db="UniProtKB">
        <authorList>
            <consortium name="EnsemblMetazoa"/>
        </authorList>
    </citation>
    <scope>IDENTIFICATION</scope>
    <source>
        <strain evidence="2">wikel</strain>
    </source>
</reference>
<dbReference type="HOGENOM" id="CLU_451513_0_0_1"/>
<dbReference type="EnsemblMetazoa" id="ISCW002604-RA">
    <property type="protein sequence ID" value="ISCW002604-PA"/>
    <property type="gene ID" value="ISCW002604"/>
</dbReference>
<dbReference type="EMBL" id="DS684302">
    <property type="protein sequence ID" value="EEC04315.1"/>
    <property type="molecule type" value="Genomic_DNA"/>
</dbReference>
<evidence type="ECO:0000313" key="1">
    <source>
        <dbReference type="EMBL" id="EEC04315.1"/>
    </source>
</evidence>
<keyword evidence="3" id="KW-1185">Reference proteome</keyword>
<name>B7PCJ3_IXOSC</name>
<gene>
    <name evidence="1" type="ORF">IscW_ISCW002604</name>
</gene>